<evidence type="ECO:0000313" key="8">
    <source>
        <dbReference type="Proteomes" id="UP000199647"/>
    </source>
</evidence>
<dbReference type="SMART" id="SM00347">
    <property type="entry name" value="HTH_MARR"/>
    <property type="match status" value="1"/>
</dbReference>
<keyword evidence="2" id="KW-0963">Cytoplasm</keyword>
<dbReference type="InterPro" id="IPR055166">
    <property type="entry name" value="Transc_reg_Sar_Rot_HTH"/>
</dbReference>
<dbReference type="OrthoDB" id="9806864at2"/>
<evidence type="ECO:0000256" key="3">
    <source>
        <dbReference type="ARBA" id="ARBA00023015"/>
    </source>
</evidence>
<proteinExistence type="predicted"/>
<keyword evidence="3" id="KW-0805">Transcription regulation</keyword>
<dbReference type="Proteomes" id="UP000199647">
    <property type="component" value="Unassembled WGS sequence"/>
</dbReference>
<keyword evidence="4" id="KW-0238">DNA-binding</keyword>
<comment type="subcellular location">
    <subcellularLocation>
        <location evidence="1">Cytoplasm</location>
    </subcellularLocation>
</comment>
<dbReference type="GO" id="GO:0005737">
    <property type="term" value="C:cytoplasm"/>
    <property type="evidence" value="ECO:0007669"/>
    <property type="project" value="UniProtKB-SubCell"/>
</dbReference>
<feature type="domain" description="HTH marR-type" evidence="6">
    <location>
        <begin position="30"/>
        <end position="160"/>
    </location>
</feature>
<dbReference type="RefSeq" id="WP_092499223.1">
    <property type="nucleotide sequence ID" value="NZ_FOFG01000017.1"/>
</dbReference>
<dbReference type="PANTHER" id="PTHR33164">
    <property type="entry name" value="TRANSCRIPTIONAL REGULATOR, MARR FAMILY"/>
    <property type="match status" value="1"/>
</dbReference>
<dbReference type="GO" id="GO:0003700">
    <property type="term" value="F:DNA-binding transcription factor activity"/>
    <property type="evidence" value="ECO:0007669"/>
    <property type="project" value="InterPro"/>
</dbReference>
<dbReference type="GO" id="GO:0006950">
    <property type="term" value="P:response to stress"/>
    <property type="evidence" value="ECO:0007669"/>
    <property type="project" value="TreeGrafter"/>
</dbReference>
<dbReference type="AlphaFoldDB" id="A0A1H9NV90"/>
<evidence type="ECO:0000259" key="6">
    <source>
        <dbReference type="PROSITE" id="PS50995"/>
    </source>
</evidence>
<dbReference type="EMBL" id="FOFG01000017">
    <property type="protein sequence ID" value="SER39818.1"/>
    <property type="molecule type" value="Genomic_DNA"/>
</dbReference>
<keyword evidence="5" id="KW-0804">Transcription</keyword>
<evidence type="ECO:0000256" key="5">
    <source>
        <dbReference type="ARBA" id="ARBA00023163"/>
    </source>
</evidence>
<dbReference type="Pfam" id="PF22381">
    <property type="entry name" value="Staph_reg_Sar_Rot"/>
    <property type="match status" value="1"/>
</dbReference>
<evidence type="ECO:0000256" key="1">
    <source>
        <dbReference type="ARBA" id="ARBA00004496"/>
    </source>
</evidence>
<dbReference type="InterPro" id="IPR039422">
    <property type="entry name" value="MarR/SlyA-like"/>
</dbReference>
<dbReference type="GO" id="GO:0003677">
    <property type="term" value="F:DNA binding"/>
    <property type="evidence" value="ECO:0007669"/>
    <property type="project" value="UniProtKB-KW"/>
</dbReference>
<dbReference type="FunFam" id="1.10.10.10:FF:000163">
    <property type="entry name" value="MarR family transcriptional regulator"/>
    <property type="match status" value="1"/>
</dbReference>
<dbReference type="InterPro" id="IPR036390">
    <property type="entry name" value="WH_DNA-bd_sf"/>
</dbReference>
<protein>
    <submittedName>
        <fullName evidence="7">Transcriptional regulator, MarR family</fullName>
    </submittedName>
</protein>
<sequence length="167" mass="18641">MPESHKPETAPQPPHESAGVSTLLDTIGLSDFLCFAIYSTSHAFNRVYKPLLDELGLTYPQYLVMVALWAENDQTVGGLGAKIFLESSTLTPLLKRLEALKYVSRRRDSGDERVVRVSLTDEGRALRQRAHDVPRCVLEASGLSETQLRRLQAEITQLRENLHKAGV</sequence>
<evidence type="ECO:0000313" key="7">
    <source>
        <dbReference type="EMBL" id="SER39818.1"/>
    </source>
</evidence>
<dbReference type="InterPro" id="IPR036388">
    <property type="entry name" value="WH-like_DNA-bd_sf"/>
</dbReference>
<reference evidence="7 8" key="1">
    <citation type="submission" date="2016-10" db="EMBL/GenBank/DDBJ databases">
        <authorList>
            <person name="de Groot N.N."/>
        </authorList>
    </citation>
    <scope>NUCLEOTIDE SEQUENCE [LARGE SCALE GENOMIC DNA]</scope>
    <source>
        <strain evidence="7 8">A52C2</strain>
    </source>
</reference>
<gene>
    <name evidence="7" type="ORF">SAMN05216548_11760</name>
</gene>
<dbReference type="Gene3D" id="1.10.10.10">
    <property type="entry name" value="Winged helix-like DNA-binding domain superfamily/Winged helix DNA-binding domain"/>
    <property type="match status" value="1"/>
</dbReference>
<dbReference type="PROSITE" id="PS50995">
    <property type="entry name" value="HTH_MARR_2"/>
    <property type="match status" value="1"/>
</dbReference>
<evidence type="ECO:0000256" key="4">
    <source>
        <dbReference type="ARBA" id="ARBA00023125"/>
    </source>
</evidence>
<accession>A0A1H9NV90</accession>
<dbReference type="InterPro" id="IPR000835">
    <property type="entry name" value="HTH_MarR-typ"/>
</dbReference>
<keyword evidence="8" id="KW-1185">Reference proteome</keyword>
<dbReference type="SUPFAM" id="SSF46785">
    <property type="entry name" value="Winged helix' DNA-binding domain"/>
    <property type="match status" value="1"/>
</dbReference>
<name>A0A1H9NV90_9HYPH</name>
<dbReference type="PANTHER" id="PTHR33164:SF5">
    <property type="entry name" value="ORGANIC HYDROPEROXIDE RESISTANCE TRANSCRIPTIONAL REGULATOR"/>
    <property type="match status" value="1"/>
</dbReference>
<evidence type="ECO:0000256" key="2">
    <source>
        <dbReference type="ARBA" id="ARBA00022490"/>
    </source>
</evidence>
<organism evidence="7 8">
    <name type="scientific">Faunimonas pinastri</name>
    <dbReference type="NCBI Taxonomy" id="1855383"/>
    <lineage>
        <taxon>Bacteria</taxon>
        <taxon>Pseudomonadati</taxon>
        <taxon>Pseudomonadota</taxon>
        <taxon>Alphaproteobacteria</taxon>
        <taxon>Hyphomicrobiales</taxon>
        <taxon>Afifellaceae</taxon>
        <taxon>Faunimonas</taxon>
    </lineage>
</organism>